<evidence type="ECO:0000313" key="2">
    <source>
        <dbReference type="Proteomes" id="UP001576774"/>
    </source>
</evidence>
<organism evidence="1 2">
    <name type="scientific">Floridaenema aerugineum BLCC-F46</name>
    <dbReference type="NCBI Taxonomy" id="3153654"/>
    <lineage>
        <taxon>Bacteria</taxon>
        <taxon>Bacillati</taxon>
        <taxon>Cyanobacteriota</taxon>
        <taxon>Cyanophyceae</taxon>
        <taxon>Oscillatoriophycideae</taxon>
        <taxon>Aerosakkonematales</taxon>
        <taxon>Aerosakkonemataceae</taxon>
        <taxon>Floridanema</taxon>
        <taxon>Floridanema aerugineum</taxon>
    </lineage>
</organism>
<name>A0ABV4XBI7_9CYAN</name>
<proteinExistence type="predicted"/>
<keyword evidence="2" id="KW-1185">Reference proteome</keyword>
<evidence type="ECO:0000313" key="1">
    <source>
        <dbReference type="EMBL" id="MFB2880155.1"/>
    </source>
</evidence>
<gene>
    <name evidence="1" type="ORF">ACE1CC_25170</name>
</gene>
<dbReference type="EMBL" id="JBHFNQ010000196">
    <property type="protein sequence ID" value="MFB2880155.1"/>
    <property type="molecule type" value="Genomic_DNA"/>
</dbReference>
<protein>
    <submittedName>
        <fullName evidence="1">Uncharacterized protein</fullName>
    </submittedName>
</protein>
<dbReference type="Proteomes" id="UP001576774">
    <property type="component" value="Unassembled WGS sequence"/>
</dbReference>
<dbReference type="RefSeq" id="WP_413273181.1">
    <property type="nucleotide sequence ID" value="NZ_JBHFNQ010000196.1"/>
</dbReference>
<sequence length="61" mass="7208">MDVLIQELDLKLRQWQPEIAQQVRQYIKEVIELADEGGLDLVRSKIVEQEVLDLIDESETW</sequence>
<comment type="caution">
    <text evidence="1">The sequence shown here is derived from an EMBL/GenBank/DDBJ whole genome shotgun (WGS) entry which is preliminary data.</text>
</comment>
<reference evidence="1 2" key="1">
    <citation type="submission" date="2024-09" db="EMBL/GenBank/DDBJ databases">
        <title>Floridaenema gen nov. (Aerosakkonemataceae, Aerosakkonematales ord. nov., Cyanobacteria) from benthic tropical and subtropical fresh waters, with the description of four new species.</title>
        <authorList>
            <person name="Moretto J.A."/>
            <person name="Berthold D.E."/>
            <person name="Lefler F.W."/>
            <person name="Huang I.-S."/>
            <person name="Laughinghouse H. IV."/>
        </authorList>
    </citation>
    <scope>NUCLEOTIDE SEQUENCE [LARGE SCALE GENOMIC DNA]</scope>
    <source>
        <strain evidence="1 2">BLCC-F46</strain>
    </source>
</reference>
<accession>A0ABV4XBI7</accession>